<dbReference type="AlphaFoldDB" id="L9WHP6"/>
<dbReference type="RefSeq" id="WP_007261522.1">
    <property type="nucleotide sequence ID" value="NZ_AOHZ01000107.1"/>
</dbReference>
<gene>
    <name evidence="1" type="ORF">C493_21381</name>
</gene>
<proteinExistence type="predicted"/>
<name>L9WHP6_9EURY</name>
<dbReference type="GO" id="GO:0008237">
    <property type="term" value="F:metallopeptidase activity"/>
    <property type="evidence" value="ECO:0007669"/>
    <property type="project" value="InterPro"/>
</dbReference>
<dbReference type="Proteomes" id="UP000011602">
    <property type="component" value="Unassembled WGS sequence"/>
</dbReference>
<evidence type="ECO:0008006" key="3">
    <source>
        <dbReference type="Google" id="ProtNLM"/>
    </source>
</evidence>
<comment type="caution">
    <text evidence="1">The sequence shown here is derived from an EMBL/GenBank/DDBJ whole genome shotgun (WGS) entry which is preliminary data.</text>
</comment>
<dbReference type="InterPro" id="IPR024079">
    <property type="entry name" value="MetalloPept_cat_dom_sf"/>
</dbReference>
<dbReference type="eggNOG" id="arCOG04994">
    <property type="taxonomic scope" value="Archaea"/>
</dbReference>
<keyword evidence="2" id="KW-1185">Reference proteome</keyword>
<sequence length="257" mass="28303">MNRRVFLGSLGSLASVGTLAYATREPVDTVEVRVWLSEGAAQYDGVADRIREYLERFLDFEFWSLELSFGEPVSTSTEDGARVTSSGEWPVALAAGAVGRRDIDPVSDVNLLVTDGQMREAPTGYGLPHVASVGGARYIAELESVDELYDLSEVDTDRRVVPNDRRIRTMQILIHEIGHALGLQHEHGVSFRDGDAIVATPMLSSYAWSSNYDGDHSHCGASYPDPGDHARKLSFEFSTCARRELAEYNGGLLYSRQ</sequence>
<evidence type="ECO:0000313" key="2">
    <source>
        <dbReference type="Proteomes" id="UP000011602"/>
    </source>
</evidence>
<dbReference type="PATRIC" id="fig|1227499.3.peg.4390"/>
<dbReference type="SUPFAM" id="SSF55486">
    <property type="entry name" value="Metalloproteases ('zincins'), catalytic domain"/>
    <property type="match status" value="1"/>
</dbReference>
<dbReference type="EMBL" id="AOHZ01000107">
    <property type="protein sequence ID" value="ELY48882.1"/>
    <property type="molecule type" value="Genomic_DNA"/>
</dbReference>
<organism evidence="1 2">
    <name type="scientific">Natronolimnohabitans innermongolicus JCM 12255</name>
    <dbReference type="NCBI Taxonomy" id="1227499"/>
    <lineage>
        <taxon>Archaea</taxon>
        <taxon>Methanobacteriati</taxon>
        <taxon>Methanobacteriota</taxon>
        <taxon>Stenosarchaea group</taxon>
        <taxon>Halobacteria</taxon>
        <taxon>Halobacteriales</taxon>
        <taxon>Natrialbaceae</taxon>
        <taxon>Natronolimnohabitans</taxon>
    </lineage>
</organism>
<accession>L9WHP6</accession>
<dbReference type="Gene3D" id="3.40.390.10">
    <property type="entry name" value="Collagenase (Catalytic Domain)"/>
    <property type="match status" value="1"/>
</dbReference>
<reference evidence="1 2" key="1">
    <citation type="journal article" date="2014" name="PLoS Genet.">
        <title>Phylogenetically driven sequencing of extremely halophilic archaea reveals strategies for static and dynamic osmo-response.</title>
        <authorList>
            <person name="Becker E.A."/>
            <person name="Seitzer P.M."/>
            <person name="Tritt A."/>
            <person name="Larsen D."/>
            <person name="Krusor M."/>
            <person name="Yao A.I."/>
            <person name="Wu D."/>
            <person name="Madern D."/>
            <person name="Eisen J.A."/>
            <person name="Darling A.E."/>
            <person name="Facciotti M.T."/>
        </authorList>
    </citation>
    <scope>NUCLEOTIDE SEQUENCE [LARGE SCALE GENOMIC DNA]</scope>
    <source>
        <strain evidence="1 2">JCM 12255</strain>
    </source>
</reference>
<protein>
    <recommendedName>
        <fullName evidence="3">Peptidase M10A and M12B matrixin and adamalysin</fullName>
    </recommendedName>
</protein>
<dbReference type="OrthoDB" id="198863at2157"/>
<evidence type="ECO:0000313" key="1">
    <source>
        <dbReference type="EMBL" id="ELY48882.1"/>
    </source>
</evidence>